<dbReference type="EMBL" id="BOOY01000008">
    <property type="protein sequence ID" value="GIJ02274.1"/>
    <property type="molecule type" value="Genomic_DNA"/>
</dbReference>
<dbReference type="PANTHER" id="PTHR35336:SF5">
    <property type="entry name" value="ADENOSYLCOBINAMIDE AMIDOHYDROLASE"/>
    <property type="match status" value="1"/>
</dbReference>
<evidence type="ECO:0000313" key="2">
    <source>
        <dbReference type="Proteomes" id="UP000652013"/>
    </source>
</evidence>
<sequence>MLGGGLGLRHWVVNATVPMSYHRDDPADHLAELARGLGLRGPGVGLLTGVDVGEVVTADDGGVRVWATVGLGTPTLAAAPDAPAVTRPGTVNVVAHLPALPGPGALVNLVATAAEAKAQAMTDLGLVATGTATDAVTVLCDPDGPAAEYGGPRSRWGARLARAVHRAVVTRGIDTVPWSDRAGF</sequence>
<organism evidence="1 2">
    <name type="scientific">Spirilliplanes yamanashiensis</name>
    <dbReference type="NCBI Taxonomy" id="42233"/>
    <lineage>
        <taxon>Bacteria</taxon>
        <taxon>Bacillati</taxon>
        <taxon>Actinomycetota</taxon>
        <taxon>Actinomycetes</taxon>
        <taxon>Micromonosporales</taxon>
        <taxon>Micromonosporaceae</taxon>
        <taxon>Spirilliplanes</taxon>
    </lineage>
</organism>
<evidence type="ECO:0000313" key="1">
    <source>
        <dbReference type="EMBL" id="GIJ02274.1"/>
    </source>
</evidence>
<reference evidence="1" key="1">
    <citation type="submission" date="2021-01" db="EMBL/GenBank/DDBJ databases">
        <title>Whole genome shotgun sequence of Spirilliplanes yamanashiensis NBRC 15828.</title>
        <authorList>
            <person name="Komaki H."/>
            <person name="Tamura T."/>
        </authorList>
    </citation>
    <scope>NUCLEOTIDE SEQUENCE</scope>
    <source>
        <strain evidence="1">NBRC 15828</strain>
    </source>
</reference>
<proteinExistence type="predicted"/>
<dbReference type="AlphaFoldDB" id="A0A8J3Y6G6"/>
<dbReference type="InterPro" id="IPR052209">
    <property type="entry name" value="CbiZ"/>
</dbReference>
<protein>
    <submittedName>
        <fullName evidence="1">Adenosylcobinamide amidohydrolase</fullName>
    </submittedName>
</protein>
<dbReference type="PANTHER" id="PTHR35336">
    <property type="entry name" value="ADENOSYLCOBINAMIDE AMIDOHYDROLASE"/>
    <property type="match status" value="1"/>
</dbReference>
<name>A0A8J3Y6G6_9ACTN</name>
<dbReference type="Proteomes" id="UP000652013">
    <property type="component" value="Unassembled WGS sequence"/>
</dbReference>
<accession>A0A8J3Y6G6</accession>
<keyword evidence="2" id="KW-1185">Reference proteome</keyword>
<gene>
    <name evidence="1" type="ORF">Sya03_16260</name>
</gene>
<dbReference type="InterPro" id="IPR002808">
    <property type="entry name" value="AdoCbi_amidolase"/>
</dbReference>
<dbReference type="Pfam" id="PF01955">
    <property type="entry name" value="CbiZ"/>
    <property type="match status" value="1"/>
</dbReference>
<comment type="caution">
    <text evidence="1">The sequence shown here is derived from an EMBL/GenBank/DDBJ whole genome shotgun (WGS) entry which is preliminary data.</text>
</comment>